<proteinExistence type="predicted"/>
<keyword evidence="3" id="KW-0808">Transferase</keyword>
<dbReference type="GO" id="GO:0016746">
    <property type="term" value="F:acyltransferase activity"/>
    <property type="evidence" value="ECO:0007669"/>
    <property type="project" value="UniProtKB-KW"/>
</dbReference>
<evidence type="ECO:0000313" key="4">
    <source>
        <dbReference type="Proteomes" id="UP001156641"/>
    </source>
</evidence>
<accession>A0ABQ6AEF6</accession>
<feature type="transmembrane region" description="Helical" evidence="1">
    <location>
        <begin position="44"/>
        <end position="61"/>
    </location>
</feature>
<dbReference type="Proteomes" id="UP001156641">
    <property type="component" value="Unassembled WGS sequence"/>
</dbReference>
<keyword evidence="4" id="KW-1185">Reference proteome</keyword>
<name>A0ABQ6AEF6_9PROT</name>
<comment type="caution">
    <text evidence="3">The sequence shown here is derived from an EMBL/GenBank/DDBJ whole genome shotgun (WGS) entry which is preliminary data.</text>
</comment>
<dbReference type="EMBL" id="BSOS01000090">
    <property type="protein sequence ID" value="GLR68504.1"/>
    <property type="molecule type" value="Genomic_DNA"/>
</dbReference>
<organism evidence="3 4">
    <name type="scientific">Acidocella aquatica</name>
    <dbReference type="NCBI Taxonomy" id="1922313"/>
    <lineage>
        <taxon>Bacteria</taxon>
        <taxon>Pseudomonadati</taxon>
        <taxon>Pseudomonadota</taxon>
        <taxon>Alphaproteobacteria</taxon>
        <taxon>Acetobacterales</taxon>
        <taxon>Acidocellaceae</taxon>
        <taxon>Acidocella</taxon>
    </lineage>
</organism>
<feature type="transmembrane region" description="Helical" evidence="1">
    <location>
        <begin position="148"/>
        <end position="169"/>
    </location>
</feature>
<evidence type="ECO:0000256" key="1">
    <source>
        <dbReference type="SAM" id="Phobius"/>
    </source>
</evidence>
<feature type="transmembrane region" description="Helical" evidence="1">
    <location>
        <begin position="21"/>
        <end position="38"/>
    </location>
</feature>
<sequence>MKKSVSSAPAHRLGSLELGRLIAASLVMVSHLVSLDAAPGPLGVQYFFVLSGFVMITAHHGDFGRWRGPLKFWWRRICRIYPLYWLMLLPVMFYYYHGLAPAGTNWALFSLTPRVVNDLIPPAWTLRFEVAFYIMFGLCLLPHVGRVILAGWVLSVLWLLVPIHVFRFFHIHRYNIMFLRAVGLNNHFISVFELYFFAGLLGGWLLIKSRPSIILALAGLLTGGALMFMKLRVTQWGYVYPGPIDLAVLSLGYAGVMFGLAMLERCGVFHLGKWAAWAGAISYPLYISHSPLLLAVDTLLPAHLRANILVEGVLLVLIYAVAIWLAFNVDRPLQRMLRRGYKNA</sequence>
<feature type="transmembrane region" description="Helical" evidence="1">
    <location>
        <begin position="119"/>
        <end position="141"/>
    </location>
</feature>
<reference evidence="4" key="1">
    <citation type="journal article" date="2019" name="Int. J. Syst. Evol. Microbiol.">
        <title>The Global Catalogue of Microorganisms (GCM) 10K type strain sequencing project: providing services to taxonomists for standard genome sequencing and annotation.</title>
        <authorList>
            <consortium name="The Broad Institute Genomics Platform"/>
            <consortium name="The Broad Institute Genome Sequencing Center for Infectious Disease"/>
            <person name="Wu L."/>
            <person name="Ma J."/>
        </authorList>
    </citation>
    <scope>NUCLEOTIDE SEQUENCE [LARGE SCALE GENOMIC DNA]</scope>
    <source>
        <strain evidence="4">NBRC 112502</strain>
    </source>
</reference>
<dbReference type="RefSeq" id="WP_284259348.1">
    <property type="nucleotide sequence ID" value="NZ_BSOS01000090.1"/>
</dbReference>
<evidence type="ECO:0000259" key="2">
    <source>
        <dbReference type="Pfam" id="PF01757"/>
    </source>
</evidence>
<evidence type="ECO:0000313" key="3">
    <source>
        <dbReference type="EMBL" id="GLR68504.1"/>
    </source>
</evidence>
<feature type="transmembrane region" description="Helical" evidence="1">
    <location>
        <begin position="189"/>
        <end position="207"/>
    </location>
</feature>
<feature type="transmembrane region" description="Helical" evidence="1">
    <location>
        <begin position="243"/>
        <end position="263"/>
    </location>
</feature>
<dbReference type="InterPro" id="IPR050879">
    <property type="entry name" value="Acyltransferase_3"/>
</dbReference>
<keyword evidence="1" id="KW-0472">Membrane</keyword>
<protein>
    <submittedName>
        <fullName evidence="3">Acyltransferase</fullName>
    </submittedName>
</protein>
<dbReference type="InterPro" id="IPR002656">
    <property type="entry name" value="Acyl_transf_3_dom"/>
</dbReference>
<dbReference type="Pfam" id="PF01757">
    <property type="entry name" value="Acyl_transf_3"/>
    <property type="match status" value="1"/>
</dbReference>
<keyword evidence="1" id="KW-0812">Transmembrane</keyword>
<feature type="domain" description="Acyltransferase 3" evidence="2">
    <location>
        <begin position="15"/>
        <end position="326"/>
    </location>
</feature>
<feature type="transmembrane region" description="Helical" evidence="1">
    <location>
        <begin position="275"/>
        <end position="296"/>
    </location>
</feature>
<keyword evidence="1" id="KW-1133">Transmembrane helix</keyword>
<gene>
    <name evidence="3" type="ORF">GCM10010909_31850</name>
</gene>
<dbReference type="PANTHER" id="PTHR23028:SF53">
    <property type="entry name" value="ACYL_TRANSF_3 DOMAIN-CONTAINING PROTEIN"/>
    <property type="match status" value="1"/>
</dbReference>
<keyword evidence="3" id="KW-0012">Acyltransferase</keyword>
<dbReference type="PANTHER" id="PTHR23028">
    <property type="entry name" value="ACETYLTRANSFERASE"/>
    <property type="match status" value="1"/>
</dbReference>
<feature type="transmembrane region" description="Helical" evidence="1">
    <location>
        <begin position="308"/>
        <end position="329"/>
    </location>
</feature>
<feature type="transmembrane region" description="Helical" evidence="1">
    <location>
        <begin position="214"/>
        <end position="231"/>
    </location>
</feature>
<feature type="transmembrane region" description="Helical" evidence="1">
    <location>
        <begin position="81"/>
        <end position="99"/>
    </location>
</feature>